<sequence length="57" mass="5944">MTTAFFLIVLYAGANGYALTSVPMGSSDECQQAATKAKADLEGTLTTVRTSCVRANP</sequence>
<reference evidence="1 2" key="1">
    <citation type="submission" date="2020-07" db="EMBL/GenBank/DDBJ databases">
        <title>Diversity of carbapenemase encoding genes among Pseudomonas putida group clinical isolates in a tertiary Brazilian hospital.</title>
        <authorList>
            <person name="Alberto-Lei F."/>
            <person name="Nodari C.S."/>
            <person name="Streling A.P."/>
            <person name="Paulino J.T."/>
            <person name="Bessa-Neto F.O."/>
            <person name="Cayo R."/>
            <person name="Gales A.C."/>
        </authorList>
    </citation>
    <scope>NUCLEOTIDE SEQUENCE [LARGE SCALE GENOMIC DNA]</scope>
    <source>
        <strain evidence="1 2">11213</strain>
    </source>
</reference>
<comment type="caution">
    <text evidence="1">The sequence shown here is derived from an EMBL/GenBank/DDBJ whole genome shotgun (WGS) entry which is preliminary data.</text>
</comment>
<organism evidence="1 2">
    <name type="scientific">Pseudomonas juntendi</name>
    <dbReference type="NCBI Taxonomy" id="2666183"/>
    <lineage>
        <taxon>Bacteria</taxon>
        <taxon>Pseudomonadati</taxon>
        <taxon>Pseudomonadota</taxon>
        <taxon>Gammaproteobacteria</taxon>
        <taxon>Pseudomonadales</taxon>
        <taxon>Pseudomonadaceae</taxon>
        <taxon>Pseudomonas</taxon>
    </lineage>
</organism>
<dbReference type="EMBL" id="JACGDA010000048">
    <property type="protein sequence ID" value="MBA6149646.1"/>
    <property type="molecule type" value="Genomic_DNA"/>
</dbReference>
<gene>
    <name evidence="1" type="ORF">H4C15_19380</name>
</gene>
<dbReference type="AlphaFoldDB" id="A0A7W2LZC1"/>
<protein>
    <submittedName>
        <fullName evidence="1">Uncharacterized protein</fullName>
    </submittedName>
</protein>
<evidence type="ECO:0000313" key="2">
    <source>
        <dbReference type="Proteomes" id="UP000577346"/>
    </source>
</evidence>
<accession>A0A7W2LZC1</accession>
<dbReference type="Proteomes" id="UP000577346">
    <property type="component" value="Unassembled WGS sequence"/>
</dbReference>
<proteinExistence type="predicted"/>
<name>A0A7W2LZC1_9PSED</name>
<dbReference type="RefSeq" id="WP_158308189.1">
    <property type="nucleotide sequence ID" value="NZ_JACGDA010000048.1"/>
</dbReference>
<evidence type="ECO:0000313" key="1">
    <source>
        <dbReference type="EMBL" id="MBA6149646.1"/>
    </source>
</evidence>